<organism evidence="6 7">
    <name type="scientific">Gopherus agassizii</name>
    <name type="common">Agassiz's desert tortoise</name>
    <dbReference type="NCBI Taxonomy" id="38772"/>
    <lineage>
        <taxon>Eukaryota</taxon>
        <taxon>Metazoa</taxon>
        <taxon>Chordata</taxon>
        <taxon>Craniata</taxon>
        <taxon>Vertebrata</taxon>
        <taxon>Euteleostomi</taxon>
        <taxon>Archelosauria</taxon>
        <taxon>Testudinata</taxon>
        <taxon>Testudines</taxon>
        <taxon>Cryptodira</taxon>
        <taxon>Durocryptodira</taxon>
        <taxon>Testudinoidea</taxon>
        <taxon>Testudinidae</taxon>
        <taxon>Gopherus</taxon>
    </lineage>
</organism>
<keyword evidence="1" id="KW-0479">Metal-binding</keyword>
<dbReference type="PANTHER" id="PTHR25465">
    <property type="entry name" value="B-BOX DOMAIN CONTAINING"/>
    <property type="match status" value="1"/>
</dbReference>
<reference evidence="6" key="3">
    <citation type="submission" date="2025-09" db="UniProtKB">
        <authorList>
            <consortium name="Ensembl"/>
        </authorList>
    </citation>
    <scope>IDENTIFICATION</scope>
</reference>
<reference evidence="6" key="2">
    <citation type="submission" date="2025-08" db="UniProtKB">
        <authorList>
            <consortium name="Ensembl"/>
        </authorList>
    </citation>
    <scope>IDENTIFICATION</scope>
</reference>
<dbReference type="PROSITE" id="PS00518">
    <property type="entry name" value="ZF_RING_1"/>
    <property type="match status" value="1"/>
</dbReference>
<evidence type="ECO:0000256" key="3">
    <source>
        <dbReference type="ARBA" id="ARBA00022833"/>
    </source>
</evidence>
<dbReference type="Proteomes" id="UP000291020">
    <property type="component" value="Unassembled WGS sequence"/>
</dbReference>
<dbReference type="Ensembl" id="ENSGAGT00000029090.1">
    <property type="protein sequence ID" value="ENSGAGP00000025563.1"/>
    <property type="gene ID" value="ENSGAGG00000018675.1"/>
</dbReference>
<reference evidence="7" key="1">
    <citation type="journal article" date="2017" name="PLoS ONE">
        <title>The Agassiz's desert tortoise genome provides a resource for the conservation of a threatened species.</title>
        <authorList>
            <person name="Tollis M."/>
            <person name="DeNardo D.F."/>
            <person name="Cornelius J.A."/>
            <person name="Dolby G.A."/>
            <person name="Edwards T."/>
            <person name="Henen B.T."/>
            <person name="Karl A.E."/>
            <person name="Murphy R.W."/>
            <person name="Kusumi K."/>
        </authorList>
    </citation>
    <scope>NUCLEOTIDE SEQUENCE [LARGE SCALE GENOMIC DNA]</scope>
</reference>
<dbReference type="SMART" id="SM00184">
    <property type="entry name" value="RING"/>
    <property type="match status" value="1"/>
</dbReference>
<dbReference type="InterPro" id="IPR051051">
    <property type="entry name" value="E3_ubiq-ligase_TRIM/RNF"/>
</dbReference>
<sequence length="88" mass="9786">MDISAATMAFVNPLEKLQEEAICSICLEYMSDPVSIDCGHNFCRVCITTYCQDKGFGARGPVSCPQCRAAFCKTPLYQWPGPRQCECH</sequence>
<dbReference type="Gene3D" id="3.30.40.10">
    <property type="entry name" value="Zinc/RING finger domain, C3HC4 (zinc finger)"/>
    <property type="match status" value="1"/>
</dbReference>
<feature type="domain" description="RING-type" evidence="5">
    <location>
        <begin position="23"/>
        <end position="68"/>
    </location>
</feature>
<dbReference type="STRING" id="38772.ENSGAGP00000025563"/>
<accession>A0A452ICS1</accession>
<dbReference type="InterPro" id="IPR001841">
    <property type="entry name" value="Znf_RING"/>
</dbReference>
<dbReference type="PANTHER" id="PTHR25465:SF14">
    <property type="entry name" value="E3 UBIQUITIN-PROTEIN LIGASE TRIM65"/>
    <property type="match status" value="1"/>
</dbReference>
<keyword evidence="2 4" id="KW-0863">Zinc-finger</keyword>
<dbReference type="AlphaFoldDB" id="A0A452ICS1"/>
<dbReference type="InterPro" id="IPR013083">
    <property type="entry name" value="Znf_RING/FYVE/PHD"/>
</dbReference>
<evidence type="ECO:0000313" key="6">
    <source>
        <dbReference type="Ensembl" id="ENSGAGP00000025563.1"/>
    </source>
</evidence>
<name>A0A452ICS1_9SAUR</name>
<evidence type="ECO:0000259" key="5">
    <source>
        <dbReference type="PROSITE" id="PS50089"/>
    </source>
</evidence>
<dbReference type="GO" id="GO:0008270">
    <property type="term" value="F:zinc ion binding"/>
    <property type="evidence" value="ECO:0007669"/>
    <property type="project" value="UniProtKB-KW"/>
</dbReference>
<proteinExistence type="predicted"/>
<dbReference type="Pfam" id="PF15227">
    <property type="entry name" value="zf-C3HC4_4"/>
    <property type="match status" value="1"/>
</dbReference>
<evidence type="ECO:0000256" key="1">
    <source>
        <dbReference type="ARBA" id="ARBA00022723"/>
    </source>
</evidence>
<evidence type="ECO:0000256" key="4">
    <source>
        <dbReference type="PROSITE-ProRule" id="PRU00175"/>
    </source>
</evidence>
<evidence type="ECO:0000313" key="7">
    <source>
        <dbReference type="Proteomes" id="UP000291020"/>
    </source>
</evidence>
<keyword evidence="3" id="KW-0862">Zinc</keyword>
<protein>
    <recommendedName>
        <fullName evidence="5">RING-type domain-containing protein</fullName>
    </recommendedName>
</protein>
<dbReference type="PROSITE" id="PS50089">
    <property type="entry name" value="ZF_RING_2"/>
    <property type="match status" value="1"/>
</dbReference>
<evidence type="ECO:0000256" key="2">
    <source>
        <dbReference type="ARBA" id="ARBA00022771"/>
    </source>
</evidence>
<dbReference type="SUPFAM" id="SSF57850">
    <property type="entry name" value="RING/U-box"/>
    <property type="match status" value="1"/>
</dbReference>
<dbReference type="InterPro" id="IPR017907">
    <property type="entry name" value="Znf_RING_CS"/>
</dbReference>
<keyword evidence="7" id="KW-1185">Reference proteome</keyword>